<dbReference type="GO" id="GO:0016175">
    <property type="term" value="F:superoxide-generating NAD(P)H oxidase activity"/>
    <property type="evidence" value="ECO:0007669"/>
    <property type="project" value="TreeGrafter"/>
</dbReference>
<dbReference type="InterPro" id="IPR017927">
    <property type="entry name" value="FAD-bd_FR_type"/>
</dbReference>
<dbReference type="FunFam" id="3.40.50.80:FF:000004">
    <property type="entry name" value="NADPH oxidase isoform 2"/>
    <property type="match status" value="1"/>
</dbReference>
<dbReference type="SFLD" id="SFLDG01169">
    <property type="entry name" value="NADPH_oxidase_subgroup_(NOX)"/>
    <property type="match status" value="1"/>
</dbReference>
<comment type="subcellular location">
    <subcellularLocation>
        <location evidence="1">Membrane</location>
        <topology evidence="1">Multi-pass membrane protein</topology>
    </subcellularLocation>
</comment>
<dbReference type="GO" id="GO:0006952">
    <property type="term" value="P:defense response"/>
    <property type="evidence" value="ECO:0007669"/>
    <property type="project" value="TreeGrafter"/>
</dbReference>
<evidence type="ECO:0000256" key="10">
    <source>
        <dbReference type="ARBA" id="ARBA00023136"/>
    </source>
</evidence>
<dbReference type="GO" id="GO:0006811">
    <property type="term" value="P:monoatomic ion transport"/>
    <property type="evidence" value="ECO:0007669"/>
    <property type="project" value="UniProtKB-KW"/>
</dbReference>
<dbReference type="PROSITE" id="PS51384">
    <property type="entry name" value="FAD_FR"/>
    <property type="match status" value="1"/>
</dbReference>
<keyword evidence="2" id="KW-0349">Heme</keyword>
<keyword evidence="9" id="KW-0813">Transport</keyword>
<feature type="transmembrane region" description="Helical" evidence="11">
    <location>
        <begin position="102"/>
        <end position="126"/>
    </location>
</feature>
<dbReference type="SUPFAM" id="SSF52343">
    <property type="entry name" value="Ferredoxin reductase-like, C-terminal NADP-linked domain"/>
    <property type="match status" value="1"/>
</dbReference>
<keyword evidence="7" id="KW-0560">Oxidoreductase</keyword>
<evidence type="ECO:0000313" key="13">
    <source>
        <dbReference type="EMBL" id="RKP11573.1"/>
    </source>
</evidence>
<dbReference type="PRINTS" id="PR00466">
    <property type="entry name" value="GP91PHOX"/>
</dbReference>
<feature type="transmembrane region" description="Helical" evidence="11">
    <location>
        <begin position="60"/>
        <end position="81"/>
    </location>
</feature>
<keyword evidence="5" id="KW-0249">Electron transport</keyword>
<accession>A0A4P9XYQ3</accession>
<dbReference type="InterPro" id="IPR013112">
    <property type="entry name" value="FAD-bd_8"/>
</dbReference>
<dbReference type="SFLD" id="SFLDG01168">
    <property type="entry name" value="Ferric_reductase_subgroup_(FRE"/>
    <property type="match status" value="1"/>
</dbReference>
<dbReference type="InterPro" id="IPR000778">
    <property type="entry name" value="Cyt_b245_heavy_chain"/>
</dbReference>
<dbReference type="PANTHER" id="PTHR11972:SF153">
    <property type="entry name" value="SUPEROXIDE-GENERATING NADPH OXIDASE HEAVY CHAIN SUBUNIT A"/>
    <property type="match status" value="1"/>
</dbReference>
<dbReference type="OrthoDB" id="167398at2759"/>
<evidence type="ECO:0000256" key="7">
    <source>
        <dbReference type="ARBA" id="ARBA00023002"/>
    </source>
</evidence>
<evidence type="ECO:0000256" key="4">
    <source>
        <dbReference type="ARBA" id="ARBA00022723"/>
    </source>
</evidence>
<dbReference type="Pfam" id="PF08030">
    <property type="entry name" value="NAD_binding_6"/>
    <property type="match status" value="1"/>
</dbReference>
<dbReference type="Gene3D" id="2.40.30.10">
    <property type="entry name" value="Translation factors"/>
    <property type="match status" value="1"/>
</dbReference>
<reference evidence="14" key="1">
    <citation type="journal article" date="2018" name="Nat. Microbiol.">
        <title>Leveraging single-cell genomics to expand the fungal tree of life.</title>
        <authorList>
            <person name="Ahrendt S.R."/>
            <person name="Quandt C.A."/>
            <person name="Ciobanu D."/>
            <person name="Clum A."/>
            <person name="Salamov A."/>
            <person name="Andreopoulos B."/>
            <person name="Cheng J.F."/>
            <person name="Woyke T."/>
            <person name="Pelin A."/>
            <person name="Henrissat B."/>
            <person name="Reynolds N.K."/>
            <person name="Benny G.L."/>
            <person name="Smith M.E."/>
            <person name="James T.Y."/>
            <person name="Grigoriev I.V."/>
        </authorList>
    </citation>
    <scope>NUCLEOTIDE SEQUENCE [LARGE SCALE GENOMIC DNA]</scope>
</reference>
<dbReference type="GO" id="GO:0043020">
    <property type="term" value="C:NADPH oxidase complex"/>
    <property type="evidence" value="ECO:0007669"/>
    <property type="project" value="TreeGrafter"/>
</dbReference>
<evidence type="ECO:0000256" key="11">
    <source>
        <dbReference type="SAM" id="Phobius"/>
    </source>
</evidence>
<evidence type="ECO:0000256" key="5">
    <source>
        <dbReference type="ARBA" id="ARBA00022982"/>
    </source>
</evidence>
<keyword evidence="8" id="KW-0408">Iron</keyword>
<dbReference type="InterPro" id="IPR017938">
    <property type="entry name" value="Riboflavin_synthase-like_b-brl"/>
</dbReference>
<feature type="transmembrane region" description="Helical" evidence="11">
    <location>
        <begin position="146"/>
        <end position="169"/>
    </location>
</feature>
<dbReference type="GO" id="GO:0046872">
    <property type="term" value="F:metal ion binding"/>
    <property type="evidence" value="ECO:0007669"/>
    <property type="project" value="UniProtKB-KW"/>
</dbReference>
<name>A0A4P9XYQ3_9FUNG</name>
<dbReference type="InterPro" id="IPR039261">
    <property type="entry name" value="FNR_nucleotide-bd"/>
</dbReference>
<keyword evidence="3 11" id="KW-0812">Transmembrane</keyword>
<keyword evidence="14" id="KW-1185">Reference proteome</keyword>
<proteinExistence type="predicted"/>
<evidence type="ECO:0000256" key="6">
    <source>
        <dbReference type="ARBA" id="ARBA00022989"/>
    </source>
</evidence>
<evidence type="ECO:0000256" key="1">
    <source>
        <dbReference type="ARBA" id="ARBA00004141"/>
    </source>
</evidence>
<feature type="transmembrane region" description="Helical" evidence="11">
    <location>
        <begin position="181"/>
        <end position="199"/>
    </location>
</feature>
<keyword evidence="9" id="KW-0406">Ion transport</keyword>
<dbReference type="Pfam" id="PF08022">
    <property type="entry name" value="FAD_binding_8"/>
    <property type="match status" value="1"/>
</dbReference>
<evidence type="ECO:0000259" key="12">
    <source>
        <dbReference type="PROSITE" id="PS51384"/>
    </source>
</evidence>
<gene>
    <name evidence="13" type="ORF">BJ684DRAFT_12730</name>
</gene>
<evidence type="ECO:0000256" key="8">
    <source>
        <dbReference type="ARBA" id="ARBA00023004"/>
    </source>
</evidence>
<dbReference type="PANTHER" id="PTHR11972">
    <property type="entry name" value="NADPH OXIDASE"/>
    <property type="match status" value="1"/>
</dbReference>
<keyword evidence="6 11" id="KW-1133">Transmembrane helix</keyword>
<organism evidence="13 14">
    <name type="scientific">Piptocephalis cylindrospora</name>
    <dbReference type="NCBI Taxonomy" id="1907219"/>
    <lineage>
        <taxon>Eukaryota</taxon>
        <taxon>Fungi</taxon>
        <taxon>Fungi incertae sedis</taxon>
        <taxon>Zoopagomycota</taxon>
        <taxon>Zoopagomycotina</taxon>
        <taxon>Zoopagomycetes</taxon>
        <taxon>Zoopagales</taxon>
        <taxon>Piptocephalidaceae</taxon>
        <taxon>Piptocephalis</taxon>
    </lineage>
</organism>
<dbReference type="Gene3D" id="3.40.50.80">
    <property type="entry name" value="Nucleotide-binding domain of ferredoxin-NADP reductase (FNR) module"/>
    <property type="match status" value="1"/>
</dbReference>
<dbReference type="CDD" id="cd06186">
    <property type="entry name" value="NOX_Duox_like_FAD_NADP"/>
    <property type="match status" value="1"/>
</dbReference>
<sequence>MHLPFLQAYFNAWLVNDAKRHIFVALWVILQVTVFVVGHTNYEQSDNFTNMREAMGSGFAYFKATTLNLHLTTAVILLPLCRTIISYLRRTPLNRIIPFDDAILFHQLIGYTICFFAVLHMFIYAVVKASPDSSGKRMSTSEFINLWFGIGPQLVGNLMMTCLILIFLTSLPFVIRRYHELFWYTHHISFIFFGLFSFHGSWCEMQPDREPKCEHAGVFWKYWIFSGILYTIERILREVRARRGTFITKVLLHPSDVVEIQFRRADISYKPGQYIILSCPEVSLLEWHPFTLTSAPQEDFLSIHMRQAGDFTQAFARRLGCGPNLETKKMESVTEKTEQPLLPVIHIDGPFGSASQDVFKYEVITLFAAGIGVTPFASILKSIWYRIHYPDGSGSMGRSMRLKKVHFYWICRDYQTVEWFQDLLRALEEEDKDGLLEIQVYLTGELSTEQIHNVALNDASNKGLETNGDGPRDAMTGLQAPTYYGRPNMDVIFERLSDQYHSTDVGVFVCGPKSLEKSIHVAANTHSQAGEDGTRFIFNKENF</sequence>
<evidence type="ECO:0000313" key="14">
    <source>
        <dbReference type="Proteomes" id="UP000267251"/>
    </source>
</evidence>
<dbReference type="EMBL" id="KZ988796">
    <property type="protein sequence ID" value="RKP11573.1"/>
    <property type="molecule type" value="Genomic_DNA"/>
</dbReference>
<feature type="domain" description="FAD-binding FR-type" evidence="12">
    <location>
        <begin position="239"/>
        <end position="357"/>
    </location>
</feature>
<dbReference type="InterPro" id="IPR013130">
    <property type="entry name" value="Fe3_Rdtase_TM_dom"/>
</dbReference>
<dbReference type="SFLD" id="SFLDS00052">
    <property type="entry name" value="Ferric_Reductase_Domain"/>
    <property type="match status" value="1"/>
</dbReference>
<dbReference type="InterPro" id="IPR013121">
    <property type="entry name" value="Fe_red_NAD-bd_6"/>
</dbReference>
<dbReference type="AlphaFoldDB" id="A0A4P9XYQ3"/>
<dbReference type="Proteomes" id="UP000267251">
    <property type="component" value="Unassembled WGS sequence"/>
</dbReference>
<dbReference type="InterPro" id="IPR050369">
    <property type="entry name" value="RBOH/FRE"/>
</dbReference>
<evidence type="ECO:0000256" key="9">
    <source>
        <dbReference type="ARBA" id="ARBA00023065"/>
    </source>
</evidence>
<feature type="transmembrane region" description="Helical" evidence="11">
    <location>
        <begin position="21"/>
        <end position="40"/>
    </location>
</feature>
<keyword evidence="4" id="KW-0479">Metal-binding</keyword>
<evidence type="ECO:0000256" key="2">
    <source>
        <dbReference type="ARBA" id="ARBA00022617"/>
    </source>
</evidence>
<dbReference type="SUPFAM" id="SSF63380">
    <property type="entry name" value="Riboflavin synthase domain-like"/>
    <property type="match status" value="1"/>
</dbReference>
<protein>
    <submittedName>
        <fullName evidence="13">NADPH oxidase B</fullName>
    </submittedName>
</protein>
<evidence type="ECO:0000256" key="3">
    <source>
        <dbReference type="ARBA" id="ARBA00022692"/>
    </source>
</evidence>
<dbReference type="GO" id="GO:0042554">
    <property type="term" value="P:superoxide anion generation"/>
    <property type="evidence" value="ECO:0007669"/>
    <property type="project" value="TreeGrafter"/>
</dbReference>
<keyword evidence="10 11" id="KW-0472">Membrane</keyword>
<dbReference type="Pfam" id="PF01794">
    <property type="entry name" value="Ferric_reduct"/>
    <property type="match status" value="1"/>
</dbReference>